<dbReference type="EMBL" id="MT141751">
    <property type="protein sequence ID" value="QJA69960.1"/>
    <property type="molecule type" value="Genomic_DNA"/>
</dbReference>
<organism evidence="1">
    <name type="scientific">viral metagenome</name>
    <dbReference type="NCBI Taxonomy" id="1070528"/>
    <lineage>
        <taxon>unclassified sequences</taxon>
        <taxon>metagenomes</taxon>
        <taxon>organismal metagenomes</taxon>
    </lineage>
</organism>
<evidence type="ECO:0000313" key="1">
    <source>
        <dbReference type="EMBL" id="QJA69960.1"/>
    </source>
</evidence>
<name>A0A6M3JJI3_9ZZZZ</name>
<proteinExistence type="predicted"/>
<sequence length="100" mass="11852">MPIYICPKCKKKEELERELIFHCEDCYRLMINERILDIGGKNTSKISRYDKIKGKTNIAKAMIKSFGNTRRHKWTSQYLNVTKKLLKVTPEILKKFEEGE</sequence>
<protein>
    <submittedName>
        <fullName evidence="1">Uncharacterized protein</fullName>
    </submittedName>
</protein>
<dbReference type="AlphaFoldDB" id="A0A6M3JJI3"/>
<accession>A0A6M3JJI3</accession>
<reference evidence="1" key="1">
    <citation type="submission" date="2020-03" db="EMBL/GenBank/DDBJ databases">
        <title>The deep terrestrial virosphere.</title>
        <authorList>
            <person name="Holmfeldt K."/>
            <person name="Nilsson E."/>
            <person name="Simone D."/>
            <person name="Lopez-Fernandez M."/>
            <person name="Wu X."/>
            <person name="de Brujin I."/>
            <person name="Lundin D."/>
            <person name="Andersson A."/>
            <person name="Bertilsson S."/>
            <person name="Dopson M."/>
        </authorList>
    </citation>
    <scope>NUCLEOTIDE SEQUENCE</scope>
    <source>
        <strain evidence="1">MM415A04115</strain>
    </source>
</reference>
<gene>
    <name evidence="1" type="ORF">MM415A04115_0010</name>
</gene>